<evidence type="ECO:0000256" key="2">
    <source>
        <dbReference type="ARBA" id="ARBA00022475"/>
    </source>
</evidence>
<reference evidence="8" key="1">
    <citation type="submission" date="2017-01" db="EMBL/GenBank/DDBJ databases">
        <authorList>
            <person name="Varghese N."/>
            <person name="Submissions S."/>
        </authorList>
    </citation>
    <scope>NUCLEOTIDE SEQUENCE [LARGE SCALE GENOMIC DNA]</scope>
    <source>
        <strain evidence="8">DSM 29430</strain>
    </source>
</reference>
<feature type="transmembrane region" description="Helical" evidence="6">
    <location>
        <begin position="35"/>
        <end position="54"/>
    </location>
</feature>
<organism evidence="7 8">
    <name type="scientific">Roseivivax lentus</name>
    <dbReference type="NCBI Taxonomy" id="633194"/>
    <lineage>
        <taxon>Bacteria</taxon>
        <taxon>Pseudomonadati</taxon>
        <taxon>Pseudomonadota</taxon>
        <taxon>Alphaproteobacteria</taxon>
        <taxon>Rhodobacterales</taxon>
        <taxon>Roseobacteraceae</taxon>
        <taxon>Roseivivax</taxon>
    </lineage>
</organism>
<dbReference type="PANTHER" id="PTHR30482:SF20">
    <property type="entry name" value="HIGH-AFFINITY BRANCHED-CHAIN AMINO ACID TRANSPORT SYSTEM PERMEASE PROTEIN LIVM"/>
    <property type="match status" value="1"/>
</dbReference>
<dbReference type="RefSeq" id="WP_076449910.1">
    <property type="nucleotide sequence ID" value="NZ_FTOQ01000014.1"/>
</dbReference>
<dbReference type="OrthoDB" id="9810505at2"/>
<dbReference type="AlphaFoldDB" id="A0A1N7PCD0"/>
<sequence>MDFYLGLLQIIGVHTLLGLSAYVVLLTGQVSMAQAGFYAIGAYVAAMCTAMFGLHILPAIIVAGLVTAAIACVVGFPALRVKGLMLVVATLAFGEMVRLFFFNFSWQVERGGELIGPNSAEGFRAIRFFPENGWEIWHVTGFIWIVVAVVMGALWWIDNTRAGAVLRAVGHDETAAQSIGLNLTAVKVGAMTLGGLVAGMGGGIYAHTVTHIEHAVFGVLLATFAIAYPILGGLGSVFGTLIAVIFIQGFLVEGLRFLGDWRSLLFGALIVLAMNFRPTGLLGERMPRLFKRRGPDKLELKEAE</sequence>
<dbReference type="Proteomes" id="UP000186684">
    <property type="component" value="Unassembled WGS sequence"/>
</dbReference>
<name>A0A1N7PCD0_9RHOB</name>
<keyword evidence="2" id="KW-1003">Cell membrane</keyword>
<dbReference type="Pfam" id="PF02653">
    <property type="entry name" value="BPD_transp_2"/>
    <property type="match status" value="1"/>
</dbReference>
<accession>A0A1N7PCD0</accession>
<dbReference type="InterPro" id="IPR043428">
    <property type="entry name" value="LivM-like"/>
</dbReference>
<feature type="transmembrane region" description="Helical" evidence="6">
    <location>
        <begin position="238"/>
        <end position="258"/>
    </location>
</feature>
<feature type="transmembrane region" description="Helical" evidence="6">
    <location>
        <begin position="86"/>
        <end position="106"/>
    </location>
</feature>
<comment type="subcellular location">
    <subcellularLocation>
        <location evidence="1">Cell membrane</location>
        <topology evidence="1">Multi-pass membrane protein</topology>
    </subcellularLocation>
</comment>
<dbReference type="InterPro" id="IPR001851">
    <property type="entry name" value="ABC_transp_permease"/>
</dbReference>
<evidence type="ECO:0000313" key="8">
    <source>
        <dbReference type="Proteomes" id="UP000186684"/>
    </source>
</evidence>
<feature type="transmembrane region" description="Helical" evidence="6">
    <location>
        <begin position="212"/>
        <end position="231"/>
    </location>
</feature>
<proteinExistence type="predicted"/>
<evidence type="ECO:0000313" key="7">
    <source>
        <dbReference type="EMBL" id="SIT08167.1"/>
    </source>
</evidence>
<feature type="transmembrane region" description="Helical" evidence="6">
    <location>
        <begin position="60"/>
        <end position="79"/>
    </location>
</feature>
<evidence type="ECO:0000256" key="3">
    <source>
        <dbReference type="ARBA" id="ARBA00022692"/>
    </source>
</evidence>
<dbReference type="EMBL" id="FTOQ01000014">
    <property type="protein sequence ID" value="SIT08167.1"/>
    <property type="molecule type" value="Genomic_DNA"/>
</dbReference>
<evidence type="ECO:0000256" key="1">
    <source>
        <dbReference type="ARBA" id="ARBA00004651"/>
    </source>
</evidence>
<protein>
    <submittedName>
        <fullName evidence="7">Amino acid/amide ABC transporter membrane protein 2, HAAT family</fullName>
    </submittedName>
</protein>
<keyword evidence="5 6" id="KW-0472">Membrane</keyword>
<feature type="transmembrane region" description="Helical" evidence="6">
    <location>
        <begin position="188"/>
        <end position="206"/>
    </location>
</feature>
<feature type="transmembrane region" description="Helical" evidence="6">
    <location>
        <begin position="264"/>
        <end position="283"/>
    </location>
</feature>
<evidence type="ECO:0000256" key="5">
    <source>
        <dbReference type="ARBA" id="ARBA00023136"/>
    </source>
</evidence>
<dbReference type="CDD" id="cd06581">
    <property type="entry name" value="TM_PBP1_LivM_like"/>
    <property type="match status" value="1"/>
</dbReference>
<dbReference type="GO" id="GO:0005886">
    <property type="term" value="C:plasma membrane"/>
    <property type="evidence" value="ECO:0007669"/>
    <property type="project" value="UniProtKB-SubCell"/>
</dbReference>
<gene>
    <name evidence="7" type="ORF">SAMN05421759_11462</name>
</gene>
<dbReference type="STRING" id="633194.SAMN05421759_11462"/>
<evidence type="ECO:0000256" key="6">
    <source>
        <dbReference type="SAM" id="Phobius"/>
    </source>
</evidence>
<dbReference type="PANTHER" id="PTHR30482">
    <property type="entry name" value="HIGH-AFFINITY BRANCHED-CHAIN AMINO ACID TRANSPORT SYSTEM PERMEASE"/>
    <property type="match status" value="1"/>
</dbReference>
<evidence type="ECO:0000256" key="4">
    <source>
        <dbReference type="ARBA" id="ARBA00022989"/>
    </source>
</evidence>
<keyword evidence="4 6" id="KW-1133">Transmembrane helix</keyword>
<dbReference type="GO" id="GO:0015658">
    <property type="term" value="F:branched-chain amino acid transmembrane transporter activity"/>
    <property type="evidence" value="ECO:0007669"/>
    <property type="project" value="InterPro"/>
</dbReference>
<keyword evidence="8" id="KW-1185">Reference proteome</keyword>
<feature type="transmembrane region" description="Helical" evidence="6">
    <location>
        <begin position="6"/>
        <end position="28"/>
    </location>
</feature>
<keyword evidence="3 6" id="KW-0812">Transmembrane</keyword>
<feature type="transmembrane region" description="Helical" evidence="6">
    <location>
        <begin position="136"/>
        <end position="157"/>
    </location>
</feature>